<dbReference type="GO" id="GO:0030288">
    <property type="term" value="C:outer membrane-bounded periplasmic space"/>
    <property type="evidence" value="ECO:0007669"/>
    <property type="project" value="UniProtKB-ARBA"/>
</dbReference>
<comment type="caution">
    <text evidence="6">The sequence shown here is derived from an EMBL/GenBank/DDBJ whole genome shotgun (WGS) entry which is preliminary data.</text>
</comment>
<comment type="similarity">
    <text evidence="2">Belongs to the bacterial solute-binding protein 5 family.</text>
</comment>
<dbReference type="Pfam" id="PF00496">
    <property type="entry name" value="SBP_bac_5"/>
    <property type="match status" value="1"/>
</dbReference>
<dbReference type="GO" id="GO:0043190">
    <property type="term" value="C:ATP-binding cassette (ABC) transporter complex"/>
    <property type="evidence" value="ECO:0007669"/>
    <property type="project" value="InterPro"/>
</dbReference>
<dbReference type="AlphaFoldDB" id="A0A9D1HAJ4"/>
<dbReference type="Gene3D" id="3.10.105.10">
    <property type="entry name" value="Dipeptide-binding Protein, Domain 3"/>
    <property type="match status" value="1"/>
</dbReference>
<accession>A0A9D1HAJ4</accession>
<organism evidence="6 7">
    <name type="scientific">Candidatus Merdimorpha stercoravium</name>
    <dbReference type="NCBI Taxonomy" id="2840863"/>
    <lineage>
        <taxon>Bacteria</taxon>
        <taxon>Pseudomonadati</taxon>
        <taxon>Bacteroidota</taxon>
        <taxon>Flavobacteriia</taxon>
        <taxon>Flavobacteriales</taxon>
        <taxon>Candidatus Merdimorpha</taxon>
    </lineage>
</organism>
<comment type="subcellular location">
    <subcellularLocation>
        <location evidence="1">Cell envelope</location>
    </subcellularLocation>
</comment>
<dbReference type="Gene3D" id="3.90.76.10">
    <property type="entry name" value="Dipeptide-binding Protein, Domain 1"/>
    <property type="match status" value="1"/>
</dbReference>
<dbReference type="InterPro" id="IPR000914">
    <property type="entry name" value="SBP_5_dom"/>
</dbReference>
<evidence type="ECO:0000256" key="3">
    <source>
        <dbReference type="ARBA" id="ARBA00022448"/>
    </source>
</evidence>
<gene>
    <name evidence="6" type="ORF">IAC44_06255</name>
</gene>
<keyword evidence="3" id="KW-0813">Transport</keyword>
<evidence type="ECO:0000313" key="6">
    <source>
        <dbReference type="EMBL" id="HIT98423.1"/>
    </source>
</evidence>
<sequence length="532" mass="60601">MAACILAAFSFSACHRPEPAPDSQVFRYNEAGNLLSLDPAFARLQSGVWACRQVFSGLVRLDTNAHVIPEIAKRWEISPDGRDYTFVLRDDVRFHKSEAFLSQYPDSTRTVNAHDFVYSLGRLTDTLVTSPGAWTMNYVEAIDAPNDTTLHIRLREPFPAFMSLLTMPYCMVVPREAVEYLGEDFRTRPVGTGAFYVKYWSEGNMLVLRRNPDFFEYDSAGVRLPYLEAVNITFLPDKQSAFMEFLMGNLDFISGLDPGYADEVLTSDGRLKEKFEGQISMMTMPYLNTEYLGIKMDLPRDHPLSDLRIRRALNHGFDRRKMMLYLRKNIGIPATGGMIPLGLDGTLASDSVNLYDPELSLRLIEEYKREKGPIKPFVLQVNSDYRDLCEYIQSEWQRLGIPVSVEVIQTASLRQAMATGKSDFFRASWVGDYPDGENYLSLFYGPNESPKGPNYTHYSNPAFDRLYLEAVHTLDPSRRAALYRRADSLAMLDVPAVVLFYDQVIRFYNPALRNFTSNITTNNLDLRAVSKE</sequence>
<proteinExistence type="inferred from homology"/>
<dbReference type="CDD" id="cd00995">
    <property type="entry name" value="PBP2_NikA_DppA_OppA_like"/>
    <property type="match status" value="1"/>
</dbReference>
<name>A0A9D1HAJ4_9FLAO</name>
<dbReference type="EMBL" id="DVLY01000151">
    <property type="protein sequence ID" value="HIT98423.1"/>
    <property type="molecule type" value="Genomic_DNA"/>
</dbReference>
<dbReference type="PANTHER" id="PTHR30290:SF10">
    <property type="entry name" value="PERIPLASMIC OLIGOPEPTIDE-BINDING PROTEIN-RELATED"/>
    <property type="match status" value="1"/>
</dbReference>
<dbReference type="GO" id="GO:1904680">
    <property type="term" value="F:peptide transmembrane transporter activity"/>
    <property type="evidence" value="ECO:0007669"/>
    <property type="project" value="TreeGrafter"/>
</dbReference>
<evidence type="ECO:0000256" key="1">
    <source>
        <dbReference type="ARBA" id="ARBA00004196"/>
    </source>
</evidence>
<evidence type="ECO:0000313" key="7">
    <source>
        <dbReference type="Proteomes" id="UP000824161"/>
    </source>
</evidence>
<evidence type="ECO:0000256" key="2">
    <source>
        <dbReference type="ARBA" id="ARBA00005695"/>
    </source>
</evidence>
<dbReference type="PIRSF" id="PIRSF002741">
    <property type="entry name" value="MppA"/>
    <property type="match status" value="1"/>
</dbReference>
<dbReference type="InterPro" id="IPR039424">
    <property type="entry name" value="SBP_5"/>
</dbReference>
<dbReference type="GO" id="GO:0015833">
    <property type="term" value="P:peptide transport"/>
    <property type="evidence" value="ECO:0007669"/>
    <property type="project" value="TreeGrafter"/>
</dbReference>
<evidence type="ECO:0000256" key="4">
    <source>
        <dbReference type="ARBA" id="ARBA00022729"/>
    </source>
</evidence>
<feature type="domain" description="Solute-binding protein family 5" evidence="5">
    <location>
        <begin position="67"/>
        <end position="449"/>
    </location>
</feature>
<dbReference type="PANTHER" id="PTHR30290">
    <property type="entry name" value="PERIPLASMIC BINDING COMPONENT OF ABC TRANSPORTER"/>
    <property type="match status" value="1"/>
</dbReference>
<keyword evidence="4" id="KW-0732">Signal</keyword>
<reference evidence="6" key="2">
    <citation type="journal article" date="2021" name="PeerJ">
        <title>Extensive microbial diversity within the chicken gut microbiome revealed by metagenomics and culture.</title>
        <authorList>
            <person name="Gilroy R."/>
            <person name="Ravi A."/>
            <person name="Getino M."/>
            <person name="Pursley I."/>
            <person name="Horton D.L."/>
            <person name="Alikhan N.F."/>
            <person name="Baker D."/>
            <person name="Gharbi K."/>
            <person name="Hall N."/>
            <person name="Watson M."/>
            <person name="Adriaenssens E.M."/>
            <person name="Foster-Nyarko E."/>
            <person name="Jarju S."/>
            <person name="Secka A."/>
            <person name="Antonio M."/>
            <person name="Oren A."/>
            <person name="Chaudhuri R.R."/>
            <person name="La Ragione R."/>
            <person name="Hildebrand F."/>
            <person name="Pallen M.J."/>
        </authorList>
    </citation>
    <scope>NUCLEOTIDE SEQUENCE</scope>
    <source>
        <strain evidence="6">1383</strain>
    </source>
</reference>
<dbReference type="Proteomes" id="UP000824161">
    <property type="component" value="Unassembled WGS sequence"/>
</dbReference>
<dbReference type="Gene3D" id="3.40.190.10">
    <property type="entry name" value="Periplasmic binding protein-like II"/>
    <property type="match status" value="1"/>
</dbReference>
<protein>
    <submittedName>
        <fullName evidence="6">ABC transporter substrate-binding protein</fullName>
    </submittedName>
</protein>
<reference evidence="6" key="1">
    <citation type="submission" date="2020-10" db="EMBL/GenBank/DDBJ databases">
        <authorList>
            <person name="Gilroy R."/>
        </authorList>
    </citation>
    <scope>NUCLEOTIDE SEQUENCE</scope>
    <source>
        <strain evidence="6">1383</strain>
    </source>
</reference>
<evidence type="ECO:0000259" key="5">
    <source>
        <dbReference type="Pfam" id="PF00496"/>
    </source>
</evidence>
<dbReference type="InterPro" id="IPR030678">
    <property type="entry name" value="Peptide/Ni-bd"/>
</dbReference>
<dbReference type="SUPFAM" id="SSF53850">
    <property type="entry name" value="Periplasmic binding protein-like II"/>
    <property type="match status" value="1"/>
</dbReference>